<dbReference type="AlphaFoldDB" id="A0A8K0CM87"/>
<dbReference type="Pfam" id="PF14223">
    <property type="entry name" value="Retrotran_gag_2"/>
    <property type="match status" value="1"/>
</dbReference>
<sequence length="258" mass="28934">MLKNGSTSNHQRAISLNRQALPVACDITFSFGSPPLQISTSQRIFFELLGKTIETLGLADKPEKIFNIDESGFSTDPSKMKFVGTRGVAYTRIISDPRRENTTVVMAASATGSEVITALSLESRGNSSKNDDRLSLHDESEGQSSSKEEGEKLFPGSPPIFSVGDWTRDNEEEWEARDVNARATTGLLVEDDQSHHIRNSNTAKTSWKNLEHYYEKTFIKHQGSFIETIVSNEIRRKRKLKRTQSANREYCLQTENNG</sequence>
<gene>
    <name evidence="2" type="ORF">ILUMI_18582</name>
</gene>
<evidence type="ECO:0000313" key="2">
    <source>
        <dbReference type="EMBL" id="KAF2887591.1"/>
    </source>
</evidence>
<accession>A0A8K0CM87</accession>
<dbReference type="Proteomes" id="UP000801492">
    <property type="component" value="Unassembled WGS sequence"/>
</dbReference>
<reference evidence="2" key="1">
    <citation type="submission" date="2019-08" db="EMBL/GenBank/DDBJ databases">
        <title>The genome of the North American firefly Photinus pyralis.</title>
        <authorList>
            <consortium name="Photinus pyralis genome working group"/>
            <person name="Fallon T.R."/>
            <person name="Sander Lower S.E."/>
            <person name="Weng J.-K."/>
        </authorList>
    </citation>
    <scope>NUCLEOTIDE SEQUENCE</scope>
    <source>
        <strain evidence="2">TRF0915ILg1</strain>
        <tissue evidence="2">Whole body</tissue>
    </source>
</reference>
<dbReference type="OrthoDB" id="6773591at2759"/>
<organism evidence="2 3">
    <name type="scientific">Ignelater luminosus</name>
    <name type="common">Cucubano</name>
    <name type="synonym">Pyrophorus luminosus</name>
    <dbReference type="NCBI Taxonomy" id="2038154"/>
    <lineage>
        <taxon>Eukaryota</taxon>
        <taxon>Metazoa</taxon>
        <taxon>Ecdysozoa</taxon>
        <taxon>Arthropoda</taxon>
        <taxon>Hexapoda</taxon>
        <taxon>Insecta</taxon>
        <taxon>Pterygota</taxon>
        <taxon>Neoptera</taxon>
        <taxon>Endopterygota</taxon>
        <taxon>Coleoptera</taxon>
        <taxon>Polyphaga</taxon>
        <taxon>Elateriformia</taxon>
        <taxon>Elateroidea</taxon>
        <taxon>Elateridae</taxon>
        <taxon>Agrypninae</taxon>
        <taxon>Pyrophorini</taxon>
        <taxon>Ignelater</taxon>
    </lineage>
</organism>
<name>A0A8K0CM87_IGNLU</name>
<feature type="compositionally biased region" description="Basic and acidic residues" evidence="1">
    <location>
        <begin position="129"/>
        <end position="152"/>
    </location>
</feature>
<evidence type="ECO:0000256" key="1">
    <source>
        <dbReference type="SAM" id="MobiDB-lite"/>
    </source>
</evidence>
<proteinExistence type="predicted"/>
<dbReference type="EMBL" id="VTPC01082711">
    <property type="protein sequence ID" value="KAF2887591.1"/>
    <property type="molecule type" value="Genomic_DNA"/>
</dbReference>
<evidence type="ECO:0000313" key="3">
    <source>
        <dbReference type="Proteomes" id="UP000801492"/>
    </source>
</evidence>
<protein>
    <submittedName>
        <fullName evidence="2">Uncharacterized protein</fullName>
    </submittedName>
</protein>
<feature type="region of interest" description="Disordered" evidence="1">
    <location>
        <begin position="121"/>
        <end position="165"/>
    </location>
</feature>
<keyword evidence="3" id="KW-1185">Reference proteome</keyword>
<comment type="caution">
    <text evidence="2">The sequence shown here is derived from an EMBL/GenBank/DDBJ whole genome shotgun (WGS) entry which is preliminary data.</text>
</comment>